<reference evidence="3" key="2">
    <citation type="submission" date="2015-05" db="EMBL/GenBank/DDBJ databases">
        <title>Complete genome sequence of Corynebacterium mustelae DSM 45274, isolated from various tissues of a male ferret with lethal sepsis.</title>
        <authorList>
            <person name="Ruckert C."/>
            <person name="Albersmeier A."/>
            <person name="Winkler A."/>
            <person name="Tauch A."/>
        </authorList>
    </citation>
    <scope>NUCLEOTIDE SEQUENCE [LARGE SCALE GENOMIC DNA]</scope>
    <source>
        <strain evidence="3">DSM 45274</strain>
    </source>
</reference>
<feature type="transmembrane region" description="Helical" evidence="1">
    <location>
        <begin position="38"/>
        <end position="60"/>
    </location>
</feature>
<protein>
    <submittedName>
        <fullName evidence="2">Putative DUF2910 family protein</fullName>
    </submittedName>
</protein>
<keyword evidence="1" id="KW-0812">Transmembrane</keyword>
<dbReference type="STRING" id="571915.CMUST_05225"/>
<feature type="transmembrane region" description="Helical" evidence="1">
    <location>
        <begin position="116"/>
        <end position="142"/>
    </location>
</feature>
<sequence length="217" mass="22751">MWHAVTYALLDSINVLLIGVIVAIGVMLPSSARYGRIAFLLVLGDWLGVFLLALFTMFVFDGIGEPIKHLVESSAFGIILILVGVASAVLSWRGGDSSALMAKLLPPLQRPTIKTFGAGLILGLAQSATSAPFFAGIAVLSAGDFSVAVRYVGMIFYASLALSLPAATAVAVGMVRSAPESGLGRVFERVRNHKKQANAVAGYLVAVVLIVMGILHL</sequence>
<dbReference type="KEGG" id="cmv:CMUST_05225"/>
<dbReference type="EMBL" id="CP011542">
    <property type="protein sequence ID" value="AKK05383.1"/>
    <property type="molecule type" value="Genomic_DNA"/>
</dbReference>
<name>A0A0G3H0N3_9CORY</name>
<evidence type="ECO:0000313" key="3">
    <source>
        <dbReference type="Proteomes" id="UP000035199"/>
    </source>
</evidence>
<feature type="transmembrane region" description="Helical" evidence="1">
    <location>
        <begin position="154"/>
        <end position="175"/>
    </location>
</feature>
<feature type="transmembrane region" description="Helical" evidence="1">
    <location>
        <begin position="196"/>
        <end position="215"/>
    </location>
</feature>
<dbReference type="PATRIC" id="fig|571915.4.peg.1106"/>
<reference evidence="2 3" key="1">
    <citation type="journal article" date="2015" name="Genome Announc.">
        <title>Complete Genome Sequence of the Type Strain Corynebacterium mustelae DSM 45274, Isolated from Various Tissues of a Male Ferret with Lethal Sepsis.</title>
        <authorList>
            <person name="Ruckert C."/>
            <person name="Eimer J."/>
            <person name="Winkler A."/>
            <person name="Tauch A."/>
        </authorList>
    </citation>
    <scope>NUCLEOTIDE SEQUENCE [LARGE SCALE GENOMIC DNA]</scope>
    <source>
        <strain evidence="2 3">DSM 45274</strain>
    </source>
</reference>
<feature type="transmembrane region" description="Helical" evidence="1">
    <location>
        <begin position="6"/>
        <end position="26"/>
    </location>
</feature>
<keyword evidence="1" id="KW-0472">Membrane</keyword>
<feature type="transmembrane region" description="Helical" evidence="1">
    <location>
        <begin position="75"/>
        <end position="95"/>
    </location>
</feature>
<dbReference type="InterPro" id="IPR021315">
    <property type="entry name" value="Gap/Sap"/>
</dbReference>
<organism evidence="2 3">
    <name type="scientific">Corynebacterium mustelae</name>
    <dbReference type="NCBI Taxonomy" id="571915"/>
    <lineage>
        <taxon>Bacteria</taxon>
        <taxon>Bacillati</taxon>
        <taxon>Actinomycetota</taxon>
        <taxon>Actinomycetes</taxon>
        <taxon>Mycobacteriales</taxon>
        <taxon>Corynebacteriaceae</taxon>
        <taxon>Corynebacterium</taxon>
    </lineage>
</organism>
<dbReference type="Proteomes" id="UP000035199">
    <property type="component" value="Chromosome"/>
</dbReference>
<evidence type="ECO:0000256" key="1">
    <source>
        <dbReference type="SAM" id="Phobius"/>
    </source>
</evidence>
<dbReference type="RefSeq" id="WP_047261610.1">
    <property type="nucleotide sequence ID" value="NZ_CP011542.1"/>
</dbReference>
<dbReference type="OrthoDB" id="4375110at2"/>
<accession>A0A0G3H0N3</accession>
<keyword evidence="3" id="KW-1185">Reference proteome</keyword>
<keyword evidence="1" id="KW-1133">Transmembrane helix</keyword>
<gene>
    <name evidence="2" type="ORF">CMUST_05225</name>
</gene>
<dbReference type="Pfam" id="PF11139">
    <property type="entry name" value="SfLAP"/>
    <property type="match status" value="1"/>
</dbReference>
<evidence type="ECO:0000313" key="2">
    <source>
        <dbReference type="EMBL" id="AKK05383.1"/>
    </source>
</evidence>
<dbReference type="AlphaFoldDB" id="A0A0G3H0N3"/>
<proteinExistence type="predicted"/>